<reference evidence="2 4" key="1">
    <citation type="submission" date="2023-07" db="EMBL/GenBank/DDBJ databases">
        <title>Sorghum-associated microbial communities from plants grown in Nebraska, USA.</title>
        <authorList>
            <person name="Schachtman D."/>
        </authorList>
    </citation>
    <scope>NUCLEOTIDE SEQUENCE</scope>
    <source>
        <strain evidence="3 4">BE105</strain>
        <strain evidence="2">BE69</strain>
    </source>
</reference>
<organism evidence="2 5">
    <name type="scientific">Acidovorax delafieldii</name>
    <name type="common">Pseudomonas delafieldii</name>
    <dbReference type="NCBI Taxonomy" id="47920"/>
    <lineage>
        <taxon>Bacteria</taxon>
        <taxon>Pseudomonadati</taxon>
        <taxon>Pseudomonadota</taxon>
        <taxon>Betaproteobacteria</taxon>
        <taxon>Burkholderiales</taxon>
        <taxon>Comamonadaceae</taxon>
        <taxon>Acidovorax</taxon>
    </lineage>
</organism>
<proteinExistence type="predicted"/>
<evidence type="ECO:0000313" key="4">
    <source>
        <dbReference type="Proteomes" id="UP001249076"/>
    </source>
</evidence>
<sequence>MTDPRLEALRAAGAHHHDPARFHYLEVLARRLPGQPAAVQRLLAHKLEAALASYPQKPPRTTASTRHERHANAGSALAQLNQSLGMPRHSAAVGDPFAVDNAPLPALKSVHQFSKAWSHIAAEQQVVQALHRGPENAGPLNAHKLVLRSLSLMRTLSPDYLRHFMAHMDTLLWLDQASHKPPTPAPRPARKARSKP</sequence>
<evidence type="ECO:0000313" key="2">
    <source>
        <dbReference type="EMBL" id="MDR6768217.1"/>
    </source>
</evidence>
<gene>
    <name evidence="2" type="ORF">J2W88_003519</name>
    <name evidence="3" type="ORF">J2W93_002591</name>
</gene>
<evidence type="ECO:0000313" key="5">
    <source>
        <dbReference type="Proteomes" id="UP001253458"/>
    </source>
</evidence>
<dbReference type="AlphaFoldDB" id="A0AAJ2BTA4"/>
<evidence type="ECO:0000256" key="1">
    <source>
        <dbReference type="SAM" id="MobiDB-lite"/>
    </source>
</evidence>
<evidence type="ECO:0008006" key="6">
    <source>
        <dbReference type="Google" id="ProtNLM"/>
    </source>
</evidence>
<evidence type="ECO:0000313" key="3">
    <source>
        <dbReference type="EMBL" id="MDR6837753.1"/>
    </source>
</evidence>
<keyword evidence="4" id="KW-1185">Reference proteome</keyword>
<dbReference type="EMBL" id="JAVDTL010000005">
    <property type="protein sequence ID" value="MDR6768217.1"/>
    <property type="molecule type" value="Genomic_DNA"/>
</dbReference>
<dbReference type="Proteomes" id="UP001253458">
    <property type="component" value="Unassembled WGS sequence"/>
</dbReference>
<dbReference type="EMBL" id="JAVDTS010000003">
    <property type="protein sequence ID" value="MDR6837753.1"/>
    <property type="molecule type" value="Genomic_DNA"/>
</dbReference>
<dbReference type="Pfam" id="PF11445">
    <property type="entry name" value="DUF2894"/>
    <property type="match status" value="1"/>
</dbReference>
<protein>
    <recommendedName>
        <fullName evidence="6">DUF2894 family protein</fullName>
    </recommendedName>
</protein>
<dbReference type="RefSeq" id="WP_209818067.1">
    <property type="nucleotide sequence ID" value="NZ_JAVDTL010000005.1"/>
</dbReference>
<feature type="region of interest" description="Disordered" evidence="1">
    <location>
        <begin position="177"/>
        <end position="196"/>
    </location>
</feature>
<comment type="caution">
    <text evidence="2">The sequence shown here is derived from an EMBL/GenBank/DDBJ whole genome shotgun (WGS) entry which is preliminary data.</text>
</comment>
<accession>A0AAJ2BTA4</accession>
<dbReference type="InterPro" id="IPR021549">
    <property type="entry name" value="DUF2894"/>
</dbReference>
<dbReference type="Proteomes" id="UP001249076">
    <property type="component" value="Unassembled WGS sequence"/>
</dbReference>
<name>A0AAJ2BTA4_ACIDE</name>